<dbReference type="SUPFAM" id="SSF53448">
    <property type="entry name" value="Nucleotide-diphospho-sugar transferases"/>
    <property type="match status" value="1"/>
</dbReference>
<dbReference type="AlphaFoldDB" id="A0A1U7HAK7"/>
<protein>
    <submittedName>
        <fullName evidence="2">Glycosyl transferase</fullName>
    </submittedName>
</protein>
<evidence type="ECO:0000313" key="3">
    <source>
        <dbReference type="Proteomes" id="UP000186868"/>
    </source>
</evidence>
<name>A0A1U7HAK7_9CYAN</name>
<dbReference type="EMBL" id="MRCB01000028">
    <property type="protein sequence ID" value="OKH20594.1"/>
    <property type="molecule type" value="Genomic_DNA"/>
</dbReference>
<keyword evidence="3" id="KW-1185">Reference proteome</keyword>
<gene>
    <name evidence="2" type="ORF">NIES593_18100</name>
</gene>
<feature type="domain" description="Glycosyltransferase 2-like" evidence="1">
    <location>
        <begin position="3"/>
        <end position="109"/>
    </location>
</feature>
<dbReference type="RefSeq" id="WP_073600917.1">
    <property type="nucleotide sequence ID" value="NZ_MRCB01000028.1"/>
</dbReference>
<dbReference type="InterPro" id="IPR001173">
    <property type="entry name" value="Glyco_trans_2-like"/>
</dbReference>
<evidence type="ECO:0000259" key="1">
    <source>
        <dbReference type="Pfam" id="PF00535"/>
    </source>
</evidence>
<dbReference type="CDD" id="cd06433">
    <property type="entry name" value="GT_2_WfgS_like"/>
    <property type="match status" value="1"/>
</dbReference>
<dbReference type="OrthoDB" id="396512at2"/>
<dbReference type="Pfam" id="PF00535">
    <property type="entry name" value="Glycos_transf_2"/>
    <property type="match status" value="1"/>
</dbReference>
<dbReference type="Proteomes" id="UP000186868">
    <property type="component" value="Unassembled WGS sequence"/>
</dbReference>
<sequence length="273" mass="31934">MISIITPVYNGERFIESCIKAVIDQNCPDVEHIIVDGGSSDRTVEIIQEYAQKYPHIRWISEKDRGQSDAMNKGINLAMGEIVGFLNVDDFYEPNVLNRVLEIFKTLPEPSFLAGNCKVIGESGELIEFNQPAKLSLYDLLIYPDRNPYPYNPAAYFYHASLHQRVGYYNVDDHYSMDLDFILRAVRVANLCYVDETWGNHRRLEGTKTFEDLKAGKTNQRIIKLYRYYRRYLPLSAQLKLFLQENWIRIVYVLKYPHKFPQVMQRKLADMLD</sequence>
<dbReference type="InterPro" id="IPR029044">
    <property type="entry name" value="Nucleotide-diphossugar_trans"/>
</dbReference>
<dbReference type="GO" id="GO:0016740">
    <property type="term" value="F:transferase activity"/>
    <property type="evidence" value="ECO:0007669"/>
    <property type="project" value="UniProtKB-KW"/>
</dbReference>
<dbReference type="STRING" id="1921803.NIES593_18100"/>
<comment type="caution">
    <text evidence="2">The sequence shown here is derived from an EMBL/GenBank/DDBJ whole genome shotgun (WGS) entry which is preliminary data.</text>
</comment>
<dbReference type="PANTHER" id="PTHR22916:SF65">
    <property type="entry name" value="SLR1065 PROTEIN"/>
    <property type="match status" value="1"/>
</dbReference>
<dbReference type="PANTHER" id="PTHR22916">
    <property type="entry name" value="GLYCOSYLTRANSFERASE"/>
    <property type="match status" value="1"/>
</dbReference>
<keyword evidence="2" id="KW-0808">Transferase</keyword>
<reference evidence="2 3" key="1">
    <citation type="submission" date="2016-11" db="EMBL/GenBank/DDBJ databases">
        <title>Draft Genome Sequences of Nine Cyanobacterial Strains from Diverse Habitats.</title>
        <authorList>
            <person name="Zhu T."/>
            <person name="Hou S."/>
            <person name="Lu X."/>
            <person name="Hess W.R."/>
        </authorList>
    </citation>
    <scope>NUCLEOTIDE SEQUENCE [LARGE SCALE GENOMIC DNA]</scope>
    <source>
        <strain evidence="2 3">NIES-593</strain>
    </source>
</reference>
<evidence type="ECO:0000313" key="2">
    <source>
        <dbReference type="EMBL" id="OKH20594.1"/>
    </source>
</evidence>
<dbReference type="Gene3D" id="3.90.550.10">
    <property type="entry name" value="Spore Coat Polysaccharide Biosynthesis Protein SpsA, Chain A"/>
    <property type="match status" value="1"/>
</dbReference>
<organism evidence="2 3">
    <name type="scientific">Hydrococcus rivularis NIES-593</name>
    <dbReference type="NCBI Taxonomy" id="1921803"/>
    <lineage>
        <taxon>Bacteria</taxon>
        <taxon>Bacillati</taxon>
        <taxon>Cyanobacteriota</taxon>
        <taxon>Cyanophyceae</taxon>
        <taxon>Pleurocapsales</taxon>
        <taxon>Hydrococcaceae</taxon>
        <taxon>Hydrococcus</taxon>
    </lineage>
</organism>
<proteinExistence type="predicted"/>
<accession>A0A1U7HAK7</accession>